<dbReference type="EMBL" id="ML738294">
    <property type="protein sequence ID" value="KAE8319374.1"/>
    <property type="molecule type" value="Genomic_DNA"/>
</dbReference>
<proteinExistence type="predicted"/>
<feature type="domain" description="Csf1 N-terminal" evidence="3">
    <location>
        <begin position="935"/>
        <end position="1240"/>
    </location>
</feature>
<feature type="domain" description="Csf1 N-terminal" evidence="3">
    <location>
        <begin position="198"/>
        <end position="924"/>
    </location>
</feature>
<feature type="compositionally biased region" description="Polar residues" evidence="1">
    <location>
        <begin position="271"/>
        <end position="280"/>
    </location>
</feature>
<gene>
    <name evidence="5" type="ORF">BDV41DRAFT_519812</name>
</gene>
<evidence type="ECO:0000313" key="6">
    <source>
        <dbReference type="Proteomes" id="UP000325433"/>
    </source>
</evidence>
<evidence type="ECO:0000256" key="2">
    <source>
        <dbReference type="SAM" id="Phobius"/>
    </source>
</evidence>
<organism evidence="5 6">
    <name type="scientific">Aspergillus transmontanensis</name>
    <dbReference type="NCBI Taxonomy" id="1034304"/>
    <lineage>
        <taxon>Eukaryota</taxon>
        <taxon>Fungi</taxon>
        <taxon>Dikarya</taxon>
        <taxon>Ascomycota</taxon>
        <taxon>Pezizomycotina</taxon>
        <taxon>Eurotiomycetes</taxon>
        <taxon>Eurotiomycetidae</taxon>
        <taxon>Eurotiales</taxon>
        <taxon>Aspergillaceae</taxon>
        <taxon>Aspergillus</taxon>
        <taxon>Aspergillus subgen. Circumdati</taxon>
    </lineage>
</organism>
<accession>A0A5N6WEY5</accession>
<sequence length="3245" mass="363517">MSLYGAYYKHTSIILHWHPFLHSTREKVDRPAPPCSRPLGILGYCKMANTSLLTFGLTPDPSFNVFFFLELVVSCILVLFFLLYFNRLFATLLSYGIRAYTWHYYRAYVDINALQISLLGGRIFFKGVRYHGVNETIFVHGGFITWRYWKRSVRRTFLYDLKPNGYEPRDDVRSVADGDNDGAGDSGMKEQGGLKGAGSLPCRITAKVYGLEWFIYNRTPAYDGILAGFTPPGQPATFTKPQYPGSSSLGAELKDNSTRNSSVCESADPRSPQTGNTPGRSRTGGETIGSHIVEGSGQEVGDGLSRLLRLLPVKLVCDKGAIVIGNENTRSVLTTTFDGATGLIEVCNAGPLDLYRQSFSFEFIHPVVQMRPNPDFKQNQLSAARGLSSTGEDQPGIKRKRDTIFNYQFQKRRVWHSIRDLIPYFQTSVESFHVSEKHEEAGPRTQGDVRHDVRWVGLSRYLDDTNQDDHEEWNSVEYARFSTLFDSPSMTITYYWDIPGCVKPQASPQEFSPREATLDINGAPPPEWGIDVKIEGGTINYGPWADRERVGLQNIFFPNSYRNSQPAEPLTTGDLRQNSVFKLRVETTDELTLRIPTREPSKDWQWKGRADAIRGASKMKKQQRRRQSRAADSEKGHVGPEIRPFGWLSLRVTGDSTINYCMDMVASKVGYFNQLVLDLRDSTMSSSVNHAVLWQCPQQLIKCDLSVPLTWNDLRTWKFDVESRDMELFLLRDHIFLLTDLVADWASGPAAEYYTFVPFNYKLSLSFVNLRLFVNVNDMNIISNPSDLDDNRLLVIKGERLTSDVLIPLNRYKPEQNTVSFNVRLQDAGIDYLSPLWDTLHTFLQDKSAATLETMSIDGSYSYYLSTSSELTDTLFLNIEGLSPKLYLFGFLIRSFMTIKENYFGEEMHFKTLEEFQDLAYAKEPSETHNGINPNRKSNDLDVIVHVTVNSPCALLPENIYDRLKCLRLTAPSLEIDLRFTNYYMDLEFSIAPLKVGLESHLEGKHPRISDSQLFIDGVSVHGHRLFGLPPAEPTYVCNWDFKLGRVIGECSTEFISCLGPALKSFDFSFDNEENALPPLFPIALHDVTFLRARIGMIHVSVLLDKTALVLSSGPVTTKFNDWTNAKFSKRMSLLVPELVIAAVDHELVGRLEGLTRPEVTPLALFETTINLRMAQRKNDIVESRKLQQEHIKVHDQRTQRTPWLLFDWEEVDPDSTHLNDDDLPLPTIAIPAMPEPVIKNMNMGHLSAKRSVFSDGSSYASSEGFLVSSDASSVQRGRRRGDHSTTYTSSLVSEGQRQTSFQLPPGLRQDNHSTEEQRNRSTILPNSSNPWDMPDFSLHKVNLDTSQLPSRHTSSDDIRPDDLFVTKFDPQFSPFAEDNTTHTNFAIVLPNGVRGSCAPDFLFMLSSLIEGLQARHPTNIIDSLQKDVVSDIVGYEKALKNPKRSTSVAIRTPVILVKLVNLSEAPSKYESGFRDEYRVEIAHLKTEIRTKVEREKGDLLAGIKKSSTVHAAAESLSISVEGTRADAYQERAELTCLFGDMNFWLVTKPMIKSNFQARAFDTVTYTKSVEHLAYLVRRTTTMFDSVTSSLQHSSSLEDKRLRLLIYFLTQPAANIPDPAFLTRISYVLRVAPTHLRQHDSWKIISRIRNVYDNLPSHQKEDLASRCFNNDLSLPPDARTTVLSGFDEWRAWDLAHVGKSYVMQRVWSSFVPKMEGTPTSAYFSSTVKLLRFSIDPGPKESDFVVEDLSTALSINPQDGTLSGAEAKPTNLTIVQSYCSSISLRLRWEILELVEGLLRTMSTVTLESTTPTQAPYTEPKESKELQVVFGADIGSINLDGINAKLAFTGRGLRSSVVQKLDGIWGPDCLSALISAQACSSELSDLSKVIMSWKVGDPHLYCSRVSQEKEGELENEWKIAGSSKRLRYDMREDPLSLAHIADRLIEDEVRYVHRLTSNINHSAHQSSEGISTARKPVCSKFHIAMFLGDYRLSFCILPSLTYVITGEVARTSMVPTMGSKVEVDFDLKRNLHTFLSNNGNGWHPLSVLEIPPINGRVVANTSPVRMDMEVDVTIELIQLEASAVRSLLGALTKPEFSHLMSDLKQNVETLQLHLNDALALDKGPPLQKEPSNGHSILYKVRMTMAGTKIHASAPAISGKNYSADMDISLGMIRMRLNNGLEQRHPMEYPEFHVNTSNISFDLRKQEATISRSYCNFTIDAKLQGTSMLRDNGEARRVFHFSSKKFDVELFPETAALVVDMATHLQERIKTLDLSHEVKRFKKLRRRANAVPRVPSIQVNDDSRSEDLFSAMFSLDLNLIQVGWNMSAVPLPISGRKPDDLVFSIRRLELSNKRTNTAKLRIEDMQLQMVPYLGNRRTRSLNSALLPELVFNVAYSSAGREVRLAFQAAGKSLDIRATSDFILPGSMIRDSIAASSRIIREANSTLVSKSSDDNSKPRALFGNKRIRSVLVDVDFAGAIVSLQGRHTGDQQALLTATLKGSRLSEAKYGQYIQGDAVATATFRAPGVALKVQFEDNGQENPRLNAELKIDASTNVLYPSLVPLLKQMTDTVKEVMGGQEKPRRPSGAMMLQPQRLMQDAPLDMNAKDSILGRCKLNVGLLICKQEFSLSCQPIARVAATASFDTVYVTINTVQSDDYGRFLAVLVAFNSLEASVKHVYSNESTASFEVNSMVMSLMNSKHLGNSKGISAVLRISPMQVALNAKQVQDFLLFREIWLPAADNIETKPAFPPQSTESQAYIVQRYQQVASASAFPWNTTIAIEKLEIQLDLGSSLGKAQFAIIDLWLSSKKTSDREQTLCVGFKATGIESKGRMSGLIELQTFKVQTSIQWPDDTYHNKTPLIQASISFSLFQAKVSFDYQPFLIAHITMFDFLMYNVCSASGNGHQRLFSILEGEQVQVFCTSLTASQTVALYQAWQRLVQDKQASYEAALCEVERYMRRRSSVFASKADLPAKDVARDADDKEEKAPISLQTGVAVTIKSVNIGVFPSSFFDNHVLRLDAHDAQARFDVSLQEGKIHSALGLTLGQLRVALSGIVQPGPTEVEELLVGEIANRVLASSGGTILKVPRLVAQMETWQNPGTQQIDYIFRSTFEGKVDVGWNYSRISFIRDMWESHSRALTSRLGKPLPPSAVRITGGLNEGGGDKKDQQQEKITAVVNVPQSKYTYVALEPPVIETPQLRDMGEATPPLEWIGLQRDRLPNVTHQIIIVTLLEIAKEVEDAYGKILGSS</sequence>
<dbReference type="InterPro" id="IPR029636">
    <property type="entry name" value="Csf1"/>
</dbReference>
<feature type="compositionally biased region" description="Polar residues" evidence="1">
    <location>
        <begin position="1321"/>
        <end position="1331"/>
    </location>
</feature>
<evidence type="ECO:0000259" key="3">
    <source>
        <dbReference type="Pfam" id="PF21678"/>
    </source>
</evidence>
<evidence type="ECO:0000313" key="5">
    <source>
        <dbReference type="EMBL" id="KAE8319374.1"/>
    </source>
</evidence>
<keyword evidence="2" id="KW-1133">Transmembrane helix</keyword>
<feature type="compositionally biased region" description="Polar residues" evidence="1">
    <location>
        <begin position="236"/>
        <end position="249"/>
    </location>
</feature>
<dbReference type="Proteomes" id="UP000325433">
    <property type="component" value="Unassembled WGS sequence"/>
</dbReference>
<evidence type="ECO:0000259" key="4">
    <source>
        <dbReference type="Pfam" id="PF25038"/>
    </source>
</evidence>
<dbReference type="GO" id="GO:0016020">
    <property type="term" value="C:membrane"/>
    <property type="evidence" value="ECO:0007669"/>
    <property type="project" value="InterPro"/>
</dbReference>
<dbReference type="GO" id="GO:0006113">
    <property type="term" value="P:fermentation"/>
    <property type="evidence" value="ECO:0007669"/>
    <property type="project" value="InterPro"/>
</dbReference>
<evidence type="ECO:0000256" key="1">
    <source>
        <dbReference type="SAM" id="MobiDB-lite"/>
    </source>
</evidence>
<reference evidence="6" key="1">
    <citation type="submission" date="2019-04" db="EMBL/GenBank/DDBJ databases">
        <title>Friends and foes A comparative genomics studyof 23 Aspergillus species from section Flavi.</title>
        <authorList>
            <consortium name="DOE Joint Genome Institute"/>
            <person name="Kjaerbolling I."/>
            <person name="Vesth T."/>
            <person name="Frisvad J.C."/>
            <person name="Nybo J.L."/>
            <person name="Theobald S."/>
            <person name="Kildgaard S."/>
            <person name="Isbrandt T."/>
            <person name="Kuo A."/>
            <person name="Sato A."/>
            <person name="Lyhne E.K."/>
            <person name="Kogle M.E."/>
            <person name="Wiebenga A."/>
            <person name="Kun R.S."/>
            <person name="Lubbers R.J."/>
            <person name="Makela M.R."/>
            <person name="Barry K."/>
            <person name="Chovatia M."/>
            <person name="Clum A."/>
            <person name="Daum C."/>
            <person name="Haridas S."/>
            <person name="He G."/>
            <person name="LaButti K."/>
            <person name="Lipzen A."/>
            <person name="Mondo S."/>
            <person name="Riley R."/>
            <person name="Salamov A."/>
            <person name="Simmons B.A."/>
            <person name="Magnuson J.K."/>
            <person name="Henrissat B."/>
            <person name="Mortensen U.H."/>
            <person name="Larsen T.O."/>
            <person name="Devries R.P."/>
            <person name="Grigoriev I.V."/>
            <person name="Machida M."/>
            <person name="Baker S.E."/>
            <person name="Andersen M.R."/>
        </authorList>
    </citation>
    <scope>NUCLEOTIDE SEQUENCE [LARGE SCALE GENOMIC DNA]</scope>
    <source>
        <strain evidence="6">CBS 130015</strain>
    </source>
</reference>
<dbReference type="Pfam" id="PF25038">
    <property type="entry name" value="Csf1_C"/>
    <property type="match status" value="1"/>
</dbReference>
<feature type="region of interest" description="Disordered" evidence="1">
    <location>
        <begin position="614"/>
        <end position="637"/>
    </location>
</feature>
<dbReference type="PANTHER" id="PTHR32085">
    <property type="entry name" value="PROTEIN CSF1"/>
    <property type="match status" value="1"/>
</dbReference>
<feature type="region of interest" description="Disordered" evidence="1">
    <location>
        <begin position="1269"/>
        <end position="1332"/>
    </location>
</feature>
<protein>
    <submittedName>
        <fullName evidence="5">Uncharacterized protein</fullName>
    </submittedName>
</protein>
<feature type="region of interest" description="Disordered" evidence="1">
    <location>
        <begin position="170"/>
        <end position="196"/>
    </location>
</feature>
<keyword evidence="2" id="KW-0472">Membrane</keyword>
<keyword evidence="2" id="KW-0812">Transmembrane</keyword>
<feature type="transmembrane region" description="Helical" evidence="2">
    <location>
        <begin position="65"/>
        <end position="86"/>
    </location>
</feature>
<dbReference type="PANTHER" id="PTHR32085:SF3">
    <property type="entry name" value="PROTEIN CSF1"/>
    <property type="match status" value="1"/>
</dbReference>
<dbReference type="InterPro" id="IPR048636">
    <property type="entry name" value="Csf1_N"/>
</dbReference>
<feature type="compositionally biased region" description="Basic residues" evidence="1">
    <location>
        <begin position="617"/>
        <end position="628"/>
    </location>
</feature>
<feature type="region of interest" description="Disordered" evidence="1">
    <location>
        <begin position="236"/>
        <end position="295"/>
    </location>
</feature>
<feature type="compositionally biased region" description="Basic and acidic residues" evidence="1">
    <location>
        <begin position="1310"/>
        <end position="1320"/>
    </location>
</feature>
<feature type="compositionally biased region" description="Polar residues" evidence="1">
    <location>
        <begin position="1285"/>
        <end position="1303"/>
    </location>
</feature>
<keyword evidence="6" id="KW-1185">Reference proteome</keyword>
<name>A0A5N6WEY5_9EURO</name>
<feature type="domain" description="Csf1 C-terminal region" evidence="4">
    <location>
        <begin position="2509"/>
        <end position="3244"/>
    </location>
</feature>
<dbReference type="Pfam" id="PF21678">
    <property type="entry name" value="Csf1_N"/>
    <property type="match status" value="2"/>
</dbReference>
<dbReference type="InterPro" id="IPR056779">
    <property type="entry name" value="Csf1_C"/>
</dbReference>